<protein>
    <submittedName>
        <fullName evidence="1">Uncharacterized protein</fullName>
    </submittedName>
</protein>
<evidence type="ECO:0000313" key="1">
    <source>
        <dbReference type="EMBL" id="NAW66447.1"/>
    </source>
</evidence>
<gene>
    <name evidence="1" type="ORF">CAG72_14620</name>
</gene>
<accession>A0A7X4WCW3</accession>
<sequence length="229" mass="25367">MRMCVWLSVLWLSALTPAVAGFGLPGRLVTAEQLGLAPRVIPVMNGRQYLTHDDELLVKEVLENGSTWHIYRPTRAFSTTEPSYHSAADVWGMLPVASVTVVTNDDQGSRLAVTAGVQEIRPGDRLLRPTVAHSAGQSDVPPEVVRVLGGLQDHHYMQDWLVLDHGAEHGLEPGQRWRIEHELLGQRLVADVEIGDTLDQFSLAQVISSQGPIKIGDIAKRIEREREHE</sequence>
<name>A0A7X4WCW3_9GAMM</name>
<dbReference type="AlphaFoldDB" id="A0A7X4WCW3"/>
<dbReference type="EMBL" id="WXWW01000212">
    <property type="protein sequence ID" value="NAW66447.1"/>
    <property type="molecule type" value="Genomic_DNA"/>
</dbReference>
<dbReference type="Proteomes" id="UP000465712">
    <property type="component" value="Unassembled WGS sequence"/>
</dbReference>
<proteinExistence type="predicted"/>
<dbReference type="RefSeq" id="WP_161445813.1">
    <property type="nucleotide sequence ID" value="NZ_WXWW01000212.1"/>
</dbReference>
<comment type="caution">
    <text evidence="1">The sequence shown here is derived from an EMBL/GenBank/DDBJ whole genome shotgun (WGS) entry which is preliminary data.</text>
</comment>
<evidence type="ECO:0000313" key="2">
    <source>
        <dbReference type="Proteomes" id="UP000465712"/>
    </source>
</evidence>
<organism evidence="1 2">
    <name type="scientific">Photobacterium halotolerans</name>
    <dbReference type="NCBI Taxonomy" id="265726"/>
    <lineage>
        <taxon>Bacteria</taxon>
        <taxon>Pseudomonadati</taxon>
        <taxon>Pseudomonadota</taxon>
        <taxon>Gammaproteobacteria</taxon>
        <taxon>Vibrionales</taxon>
        <taxon>Vibrionaceae</taxon>
        <taxon>Photobacterium</taxon>
    </lineage>
</organism>
<reference evidence="1 2" key="1">
    <citation type="submission" date="2017-05" db="EMBL/GenBank/DDBJ databases">
        <title>High clonality and local adaptation shapes Vibrionaceae linages within an endangered oasis.</title>
        <authorList>
            <person name="Vazquez-Rosas-Landa M."/>
        </authorList>
    </citation>
    <scope>NUCLEOTIDE SEQUENCE [LARGE SCALE GENOMIC DNA]</scope>
    <source>
        <strain evidence="1 2">P46_P4S1P180</strain>
    </source>
</reference>